<dbReference type="EMBL" id="MT143810">
    <property type="protein sequence ID" value="QJB02842.1"/>
    <property type="molecule type" value="Genomic_DNA"/>
</dbReference>
<proteinExistence type="predicted"/>
<evidence type="ECO:0000313" key="8">
    <source>
        <dbReference type="EMBL" id="QJB02842.1"/>
    </source>
</evidence>
<dbReference type="InterPro" id="IPR037518">
    <property type="entry name" value="MPN"/>
</dbReference>
<organism evidence="8">
    <name type="scientific">viral metagenome</name>
    <dbReference type="NCBI Taxonomy" id="1070528"/>
    <lineage>
        <taxon>unclassified sequences</taxon>
        <taxon>metagenomes</taxon>
        <taxon>organismal metagenomes</taxon>
    </lineage>
</organism>
<name>A0A6M3MDP7_9ZZZZ</name>
<sequence length="400" mass="44773">MTEKITKKLLDKKEIAHLSKDIEDKCIPIAFVNLHNLFPHARYGTDIAIVYDCSKTDCNKLKRDTSVRGECDIILALTTRTSQKKSHPELRELMVAEEMVTYPEPKGGEAMIKRDIDTHRVELKKIRDVPNIKISVPEDVVGFVREMEDYDRERFKILYLDNKNRVIGVENISEGTINAALVHPREAVKGAVLANAAGVILIHNHPSGVPEPSREDDLIVPRLIEGFGLLSIDVTDAIIIGKEGFYSYREAGRMPGKGTGTGTGGIDRVMNKEDDKCSIALKAAMSTIKDYCEEEGLTEVDIGGVIVKVTPDETVMQVREETGLTYEQRLKAIQESSWAQGEARGLCTKLLGTAPGTDEYTKCIERVSRKLAEGMIRKTQQQEIDKEKREERISSEKMWG</sequence>
<dbReference type="PANTHER" id="PTHR30471">
    <property type="entry name" value="DNA REPAIR PROTEIN RADC"/>
    <property type="match status" value="1"/>
</dbReference>
<keyword evidence="3" id="KW-0378">Hydrolase</keyword>
<protein>
    <submittedName>
        <fullName evidence="8">Putative DNA repair protein</fullName>
    </submittedName>
</protein>
<reference evidence="8" key="1">
    <citation type="submission" date="2020-03" db="EMBL/GenBank/DDBJ databases">
        <title>The deep terrestrial virosphere.</title>
        <authorList>
            <person name="Holmfeldt K."/>
            <person name="Nilsson E."/>
            <person name="Simone D."/>
            <person name="Lopez-Fernandez M."/>
            <person name="Wu X."/>
            <person name="de Brujin I."/>
            <person name="Lundin D."/>
            <person name="Andersson A."/>
            <person name="Bertilsson S."/>
            <person name="Dopson M."/>
        </authorList>
    </citation>
    <scope>NUCLEOTIDE SEQUENCE</scope>
    <source>
        <strain evidence="8">MM171B01053</strain>
    </source>
</reference>
<evidence type="ECO:0000256" key="1">
    <source>
        <dbReference type="ARBA" id="ARBA00022670"/>
    </source>
</evidence>
<dbReference type="Gene3D" id="3.40.140.10">
    <property type="entry name" value="Cytidine Deaminase, domain 2"/>
    <property type="match status" value="1"/>
</dbReference>
<dbReference type="AlphaFoldDB" id="A0A6M3MDP7"/>
<dbReference type="InterPro" id="IPR001405">
    <property type="entry name" value="UPF0758"/>
</dbReference>
<evidence type="ECO:0000256" key="6">
    <source>
        <dbReference type="SAM" id="MobiDB-lite"/>
    </source>
</evidence>
<dbReference type="GO" id="GO:0008237">
    <property type="term" value="F:metallopeptidase activity"/>
    <property type="evidence" value="ECO:0007669"/>
    <property type="project" value="UniProtKB-KW"/>
</dbReference>
<dbReference type="CDD" id="cd08071">
    <property type="entry name" value="MPN_DUF2466"/>
    <property type="match status" value="1"/>
</dbReference>
<feature type="region of interest" description="Disordered" evidence="6">
    <location>
        <begin position="378"/>
        <end position="400"/>
    </location>
</feature>
<evidence type="ECO:0000259" key="7">
    <source>
        <dbReference type="PROSITE" id="PS50249"/>
    </source>
</evidence>
<feature type="compositionally biased region" description="Basic and acidic residues" evidence="6">
    <location>
        <begin position="383"/>
        <end position="400"/>
    </location>
</feature>
<dbReference type="PROSITE" id="PS01302">
    <property type="entry name" value="UPF0758"/>
    <property type="match status" value="1"/>
</dbReference>
<accession>A0A6M3MDP7</accession>
<feature type="domain" description="MPN" evidence="7">
    <location>
        <begin position="133"/>
        <end position="254"/>
    </location>
</feature>
<dbReference type="PROSITE" id="PS50249">
    <property type="entry name" value="MPN"/>
    <property type="match status" value="1"/>
</dbReference>
<gene>
    <name evidence="8" type="ORF">MM171B01053_0012</name>
</gene>
<evidence type="ECO:0000256" key="3">
    <source>
        <dbReference type="ARBA" id="ARBA00022801"/>
    </source>
</evidence>
<keyword evidence="1" id="KW-0645">Protease</keyword>
<evidence type="ECO:0000256" key="4">
    <source>
        <dbReference type="ARBA" id="ARBA00022833"/>
    </source>
</evidence>
<dbReference type="Pfam" id="PF04002">
    <property type="entry name" value="RadC"/>
    <property type="match status" value="1"/>
</dbReference>
<keyword evidence="4" id="KW-0862">Zinc</keyword>
<dbReference type="GO" id="GO:0006508">
    <property type="term" value="P:proteolysis"/>
    <property type="evidence" value="ECO:0007669"/>
    <property type="project" value="UniProtKB-KW"/>
</dbReference>
<keyword evidence="2" id="KW-0479">Metal-binding</keyword>
<dbReference type="GO" id="GO:0046872">
    <property type="term" value="F:metal ion binding"/>
    <property type="evidence" value="ECO:0007669"/>
    <property type="project" value="UniProtKB-KW"/>
</dbReference>
<dbReference type="PANTHER" id="PTHR30471:SF3">
    <property type="entry name" value="UPF0758 PROTEIN YEES-RELATED"/>
    <property type="match status" value="1"/>
</dbReference>
<dbReference type="InterPro" id="IPR025657">
    <property type="entry name" value="RadC_JAB"/>
</dbReference>
<keyword evidence="5" id="KW-0482">Metalloprotease</keyword>
<dbReference type="InterPro" id="IPR020891">
    <property type="entry name" value="UPF0758_CS"/>
</dbReference>
<evidence type="ECO:0000256" key="2">
    <source>
        <dbReference type="ARBA" id="ARBA00022723"/>
    </source>
</evidence>
<evidence type="ECO:0000256" key="5">
    <source>
        <dbReference type="ARBA" id="ARBA00023049"/>
    </source>
</evidence>